<dbReference type="Proteomes" id="UP001557470">
    <property type="component" value="Unassembled WGS sequence"/>
</dbReference>
<keyword evidence="2" id="KW-1185">Reference proteome</keyword>
<gene>
    <name evidence="1" type="ORF">UPYG_G00004550</name>
</gene>
<name>A0ABD0XH54_UMBPY</name>
<evidence type="ECO:0000313" key="1">
    <source>
        <dbReference type="EMBL" id="KAL1020778.1"/>
    </source>
</evidence>
<dbReference type="AlphaFoldDB" id="A0ABD0XH54"/>
<evidence type="ECO:0000313" key="2">
    <source>
        <dbReference type="Proteomes" id="UP001557470"/>
    </source>
</evidence>
<reference evidence="1 2" key="1">
    <citation type="submission" date="2024-06" db="EMBL/GenBank/DDBJ databases">
        <authorList>
            <person name="Pan Q."/>
            <person name="Wen M."/>
            <person name="Jouanno E."/>
            <person name="Zahm M."/>
            <person name="Klopp C."/>
            <person name="Cabau C."/>
            <person name="Louis A."/>
            <person name="Berthelot C."/>
            <person name="Parey E."/>
            <person name="Roest Crollius H."/>
            <person name="Montfort J."/>
            <person name="Robinson-Rechavi M."/>
            <person name="Bouchez O."/>
            <person name="Lampietro C."/>
            <person name="Lopez Roques C."/>
            <person name="Donnadieu C."/>
            <person name="Postlethwait J."/>
            <person name="Bobe J."/>
            <person name="Verreycken H."/>
            <person name="Guiguen Y."/>
        </authorList>
    </citation>
    <scope>NUCLEOTIDE SEQUENCE [LARGE SCALE GENOMIC DNA]</scope>
    <source>
        <strain evidence="1">Up_M1</strain>
        <tissue evidence="1">Testis</tissue>
    </source>
</reference>
<accession>A0ABD0XH54</accession>
<proteinExistence type="predicted"/>
<comment type="caution">
    <text evidence="1">The sequence shown here is derived from an EMBL/GenBank/DDBJ whole genome shotgun (WGS) entry which is preliminary data.</text>
</comment>
<sequence>MTSVRRTQTLEKFFRTMWPDDSFRSRSCAHPAVLVPKSLLLVITFPPGDSSCTPPESNAFSLPNATKLC</sequence>
<dbReference type="EMBL" id="JAGEUA010000001">
    <property type="protein sequence ID" value="KAL1020778.1"/>
    <property type="molecule type" value="Genomic_DNA"/>
</dbReference>
<protein>
    <submittedName>
        <fullName evidence="1">Uncharacterized protein</fullName>
    </submittedName>
</protein>
<organism evidence="1 2">
    <name type="scientific">Umbra pygmaea</name>
    <name type="common">Eastern mudminnow</name>
    <dbReference type="NCBI Taxonomy" id="75934"/>
    <lineage>
        <taxon>Eukaryota</taxon>
        <taxon>Metazoa</taxon>
        <taxon>Chordata</taxon>
        <taxon>Craniata</taxon>
        <taxon>Vertebrata</taxon>
        <taxon>Euteleostomi</taxon>
        <taxon>Actinopterygii</taxon>
        <taxon>Neopterygii</taxon>
        <taxon>Teleostei</taxon>
        <taxon>Protacanthopterygii</taxon>
        <taxon>Esociformes</taxon>
        <taxon>Umbridae</taxon>
        <taxon>Umbra</taxon>
    </lineage>
</organism>